<dbReference type="PROSITE" id="PS00028">
    <property type="entry name" value="ZINC_FINGER_C2H2_1"/>
    <property type="match status" value="1"/>
</dbReference>
<dbReference type="InterPro" id="IPR036236">
    <property type="entry name" value="Znf_C2H2_sf"/>
</dbReference>
<evidence type="ECO:0000256" key="1">
    <source>
        <dbReference type="PROSITE-ProRule" id="PRU00042"/>
    </source>
</evidence>
<feature type="region of interest" description="Disordered" evidence="2">
    <location>
        <begin position="103"/>
        <end position="126"/>
    </location>
</feature>
<reference evidence="4" key="1">
    <citation type="submission" date="2013-11" db="EMBL/GenBank/DDBJ databases">
        <title>Genome sequence of the fusiform rust pathogen reveals effectors for host alternation and coevolution with pine.</title>
        <authorList>
            <consortium name="DOE Joint Genome Institute"/>
            <person name="Smith K."/>
            <person name="Pendleton A."/>
            <person name="Kubisiak T."/>
            <person name="Anderson C."/>
            <person name="Salamov A."/>
            <person name="Aerts A."/>
            <person name="Riley R."/>
            <person name="Clum A."/>
            <person name="Lindquist E."/>
            <person name="Ence D."/>
            <person name="Campbell M."/>
            <person name="Kronenberg Z."/>
            <person name="Feau N."/>
            <person name="Dhillon B."/>
            <person name="Hamelin R."/>
            <person name="Burleigh J."/>
            <person name="Smith J."/>
            <person name="Yandell M."/>
            <person name="Nelson C."/>
            <person name="Grigoriev I."/>
            <person name="Davis J."/>
        </authorList>
    </citation>
    <scope>NUCLEOTIDE SEQUENCE</scope>
    <source>
        <strain evidence="4">G11</strain>
    </source>
</reference>
<keyword evidence="5" id="KW-1185">Reference proteome</keyword>
<gene>
    <name evidence="4" type="ORF">CROQUDRAFT_674754</name>
</gene>
<evidence type="ECO:0000313" key="5">
    <source>
        <dbReference type="Proteomes" id="UP000886653"/>
    </source>
</evidence>
<evidence type="ECO:0000256" key="2">
    <source>
        <dbReference type="SAM" id="MobiDB-lite"/>
    </source>
</evidence>
<dbReference type="AlphaFoldDB" id="A0A9P6N9Q7"/>
<keyword evidence="1" id="KW-0862">Zinc</keyword>
<evidence type="ECO:0000313" key="4">
    <source>
        <dbReference type="EMBL" id="KAG0140239.1"/>
    </source>
</evidence>
<dbReference type="Proteomes" id="UP000886653">
    <property type="component" value="Unassembled WGS sequence"/>
</dbReference>
<comment type="caution">
    <text evidence="4">The sequence shown here is derived from an EMBL/GenBank/DDBJ whole genome shotgun (WGS) entry which is preliminary data.</text>
</comment>
<name>A0A9P6N9Q7_9BASI</name>
<dbReference type="PROSITE" id="PS50157">
    <property type="entry name" value="ZINC_FINGER_C2H2_2"/>
    <property type="match status" value="1"/>
</dbReference>
<dbReference type="OrthoDB" id="6155966at2759"/>
<dbReference type="SUPFAM" id="SSF57667">
    <property type="entry name" value="beta-beta-alpha zinc fingers"/>
    <property type="match status" value="1"/>
</dbReference>
<dbReference type="GO" id="GO:0008270">
    <property type="term" value="F:zinc ion binding"/>
    <property type="evidence" value="ECO:0007669"/>
    <property type="project" value="UniProtKB-KW"/>
</dbReference>
<accession>A0A9P6N9Q7</accession>
<dbReference type="EMBL" id="MU167462">
    <property type="protein sequence ID" value="KAG0140239.1"/>
    <property type="molecule type" value="Genomic_DNA"/>
</dbReference>
<sequence length="408" mass="45803">MVHCPLQTNVCGICEKTFKRSYDLRKHEITHTAEHHQAHGRSRAVIYKDLQLPFSTKAELQLAFATRNEAYPTAKSSRAYTLPRGRSSEALNLVAPSTYPRRVNSISSTRSTPYERPRVEKAPLLNRSESNLQLSYTSGFSSSIPPIQQNLASNFSNGPQFQCVDDYSTSSGSPSSRTSNQLVFLDQIAEPSLYTPQQGSDLTGSMSHNQFDFFGSSIHDARRASQPTFLMPEPVNSGYSMPFEMYRTGSLPTNSLYSSVMPNVNLRSNNLSQLLADQQARDNNSLMDFSILNRSSQYPPFDYSFPDLSDPQQHNMWMNNSEVQDNQPFDLLFPASQSQIATGDEVSANDAFGLTPILDQVTQLASTDPNFAQYFANSEMIDSNPDQNPHHELNYVPQYDLFPLEHFS</sequence>
<proteinExistence type="predicted"/>
<feature type="domain" description="C2H2-type" evidence="3">
    <location>
        <begin position="9"/>
        <end position="36"/>
    </location>
</feature>
<dbReference type="InterPro" id="IPR013087">
    <property type="entry name" value="Znf_C2H2_type"/>
</dbReference>
<evidence type="ECO:0000259" key="3">
    <source>
        <dbReference type="PROSITE" id="PS50157"/>
    </source>
</evidence>
<protein>
    <recommendedName>
        <fullName evidence="3">C2H2-type domain-containing protein</fullName>
    </recommendedName>
</protein>
<dbReference type="Gene3D" id="3.30.160.60">
    <property type="entry name" value="Classic Zinc Finger"/>
    <property type="match status" value="1"/>
</dbReference>
<keyword evidence="1" id="KW-0479">Metal-binding</keyword>
<keyword evidence="1" id="KW-0863">Zinc-finger</keyword>
<organism evidence="4 5">
    <name type="scientific">Cronartium quercuum f. sp. fusiforme G11</name>
    <dbReference type="NCBI Taxonomy" id="708437"/>
    <lineage>
        <taxon>Eukaryota</taxon>
        <taxon>Fungi</taxon>
        <taxon>Dikarya</taxon>
        <taxon>Basidiomycota</taxon>
        <taxon>Pucciniomycotina</taxon>
        <taxon>Pucciniomycetes</taxon>
        <taxon>Pucciniales</taxon>
        <taxon>Coleosporiaceae</taxon>
        <taxon>Cronartium</taxon>
    </lineage>
</organism>